<dbReference type="Proteomes" id="UP001408594">
    <property type="component" value="Unassembled WGS sequence"/>
</dbReference>
<organism evidence="2 3">
    <name type="scientific">Microbulbifer aestuariivivens</name>
    <dbReference type="NCBI Taxonomy" id="1908308"/>
    <lineage>
        <taxon>Bacteria</taxon>
        <taxon>Pseudomonadati</taxon>
        <taxon>Pseudomonadota</taxon>
        <taxon>Gammaproteobacteria</taxon>
        <taxon>Cellvibrionales</taxon>
        <taxon>Microbulbiferaceae</taxon>
        <taxon>Microbulbifer</taxon>
    </lineage>
</organism>
<dbReference type="RefSeq" id="WP_345551232.1">
    <property type="nucleotide sequence ID" value="NZ_BAABRT010000016.1"/>
</dbReference>
<evidence type="ECO:0000313" key="3">
    <source>
        <dbReference type="Proteomes" id="UP001408594"/>
    </source>
</evidence>
<protein>
    <recommendedName>
        <fullName evidence="4">Ketol-acid reductoisomerase</fullName>
    </recommendedName>
</protein>
<feature type="chain" id="PRO_5046689669" description="Ketol-acid reductoisomerase" evidence="1">
    <location>
        <begin position="20"/>
        <end position="249"/>
    </location>
</feature>
<dbReference type="PROSITE" id="PS51257">
    <property type="entry name" value="PROKAR_LIPOPROTEIN"/>
    <property type="match status" value="1"/>
</dbReference>
<dbReference type="EMBL" id="BAABRT010000016">
    <property type="protein sequence ID" value="GAA5525495.1"/>
    <property type="molecule type" value="Genomic_DNA"/>
</dbReference>
<reference evidence="2 3" key="1">
    <citation type="submission" date="2024-02" db="EMBL/GenBank/DDBJ databases">
        <title>Microbulbifer aestuariivivens NBRC 112533.</title>
        <authorList>
            <person name="Ichikawa N."/>
            <person name="Katano-Makiyama Y."/>
            <person name="Hidaka K."/>
        </authorList>
    </citation>
    <scope>NUCLEOTIDE SEQUENCE [LARGE SCALE GENOMIC DNA]</scope>
    <source>
        <strain evidence="2 3">NBRC 112533</strain>
    </source>
</reference>
<name>A0ABP9WQX7_9GAMM</name>
<keyword evidence="1" id="KW-0732">Signal</keyword>
<dbReference type="SUPFAM" id="SSF53187">
    <property type="entry name" value="Zn-dependent exopeptidases"/>
    <property type="match status" value="1"/>
</dbReference>
<evidence type="ECO:0008006" key="4">
    <source>
        <dbReference type="Google" id="ProtNLM"/>
    </source>
</evidence>
<proteinExistence type="predicted"/>
<evidence type="ECO:0000313" key="2">
    <source>
        <dbReference type="EMBL" id="GAA5525495.1"/>
    </source>
</evidence>
<keyword evidence="3" id="KW-1185">Reference proteome</keyword>
<feature type="signal peptide" evidence="1">
    <location>
        <begin position="1"/>
        <end position="19"/>
    </location>
</feature>
<sequence>MHIKKRVLLLAAITLSACATKQPLPQRAIVEPKLVHQAIETEQALDAREGVAIEAGAEWFKVVPGRIPVIITAPHATRPLRNGNRRFADGGGTAALALAVAELTGAHVIYTTHEGPSDPNYYDDNDFKRELARLIGEVRPRYVLDIHGSHAYRPFDLDLGTMGGRSLLGQEALLHELIASLRAEGLDNLSYNYFGAAKSETITKFASGLGVPAVQLEANTNYLSPSAGSVQAQRFSQLVQALTRYIQRG</sequence>
<comment type="caution">
    <text evidence="2">The sequence shown here is derived from an EMBL/GenBank/DDBJ whole genome shotgun (WGS) entry which is preliminary data.</text>
</comment>
<evidence type="ECO:0000256" key="1">
    <source>
        <dbReference type="SAM" id="SignalP"/>
    </source>
</evidence>
<dbReference type="Gene3D" id="3.40.630.40">
    <property type="entry name" value="Zn-dependent exopeptidases"/>
    <property type="match status" value="1"/>
</dbReference>
<accession>A0ABP9WQX7</accession>
<gene>
    <name evidence="2" type="ORF">Maes01_02065</name>
</gene>